<accession>A0A8T0ML64</accession>
<evidence type="ECO:0000313" key="6">
    <source>
        <dbReference type="Proteomes" id="UP000823388"/>
    </source>
</evidence>
<gene>
    <name evidence="5" type="ORF">PVAP13_9NG267773</name>
</gene>
<keyword evidence="1" id="KW-0479">Metal-binding</keyword>
<evidence type="ECO:0000256" key="2">
    <source>
        <dbReference type="SAM" id="Coils"/>
    </source>
</evidence>
<sequence>MCEEDSDDEDQEEEDEGLLEEYITSENHTHPLAASSDDQGRKGAKSAGSLLEPVRPVCMTGQTGLTRGQRKESKKCSRRRSKQARASYESTSSIDVDHKCLTAEIKKGENQGVEQAIKFKEELDKLKIIYASLVRKLENLSTNSSCRIDSLEKENQVLKAKLEKLTSEHVALQGTHTELEKSYEMLVNSHVSLEVAHEVIATTVKSYEPLAHTCTCSQVQFDLTCTKPCCSQASQSSIEQVFVESCDDFITQENEELMNEAKRLKEQVIKLKGKEKVRPSQDNRDSVVKKLEKGSNITRSTLQQDQKSIKHKISRKKSLGYVKCYRCLEKGHYARNCQIKSDEEERLSRSQRKLPENRVCFGCRKKGHMTQCCPQQLRSDQTGQIGHSRPVRPVQAKAAAGPVKNPTKPAFPLKKICDAQKHKYQIKSTFVKIKHQICYTCRVKGHMSNDCPNGNLPNSKTVQYDFAKLGKDKMSTYATKVIKSPNASIRAIWVSKSIVANIAGPNEYWATKKA</sequence>
<keyword evidence="2" id="KW-0175">Coiled coil</keyword>
<protein>
    <recommendedName>
        <fullName evidence="4">CCHC-type domain-containing protein</fullName>
    </recommendedName>
</protein>
<dbReference type="InterPro" id="IPR036875">
    <property type="entry name" value="Znf_CCHC_sf"/>
</dbReference>
<comment type="caution">
    <text evidence="5">The sequence shown here is derived from an EMBL/GenBank/DDBJ whole genome shotgun (WGS) entry which is preliminary data.</text>
</comment>
<dbReference type="Gene3D" id="4.10.60.10">
    <property type="entry name" value="Zinc finger, CCHC-type"/>
    <property type="match status" value="2"/>
</dbReference>
<keyword evidence="1" id="KW-0863">Zinc-finger</keyword>
<feature type="compositionally biased region" description="Acidic residues" evidence="3">
    <location>
        <begin position="1"/>
        <end position="19"/>
    </location>
</feature>
<evidence type="ECO:0000259" key="4">
    <source>
        <dbReference type="PROSITE" id="PS50158"/>
    </source>
</evidence>
<keyword evidence="1" id="KW-0862">Zinc</keyword>
<dbReference type="GO" id="GO:0008270">
    <property type="term" value="F:zinc ion binding"/>
    <property type="evidence" value="ECO:0007669"/>
    <property type="project" value="UniProtKB-KW"/>
</dbReference>
<reference evidence="5" key="1">
    <citation type="submission" date="2020-05" db="EMBL/GenBank/DDBJ databases">
        <title>WGS assembly of Panicum virgatum.</title>
        <authorList>
            <person name="Lovell J.T."/>
            <person name="Jenkins J."/>
            <person name="Shu S."/>
            <person name="Juenger T.E."/>
            <person name="Schmutz J."/>
        </authorList>
    </citation>
    <scope>NUCLEOTIDE SEQUENCE</scope>
    <source>
        <strain evidence="5">AP13</strain>
    </source>
</reference>
<proteinExistence type="predicted"/>
<organism evidence="5 6">
    <name type="scientific">Panicum virgatum</name>
    <name type="common">Blackwell switchgrass</name>
    <dbReference type="NCBI Taxonomy" id="38727"/>
    <lineage>
        <taxon>Eukaryota</taxon>
        <taxon>Viridiplantae</taxon>
        <taxon>Streptophyta</taxon>
        <taxon>Embryophyta</taxon>
        <taxon>Tracheophyta</taxon>
        <taxon>Spermatophyta</taxon>
        <taxon>Magnoliopsida</taxon>
        <taxon>Liliopsida</taxon>
        <taxon>Poales</taxon>
        <taxon>Poaceae</taxon>
        <taxon>PACMAD clade</taxon>
        <taxon>Panicoideae</taxon>
        <taxon>Panicodae</taxon>
        <taxon>Paniceae</taxon>
        <taxon>Panicinae</taxon>
        <taxon>Panicum</taxon>
        <taxon>Panicum sect. Hiantes</taxon>
    </lineage>
</organism>
<dbReference type="SMART" id="SM00343">
    <property type="entry name" value="ZnF_C2HC"/>
    <property type="match status" value="3"/>
</dbReference>
<dbReference type="Pfam" id="PF00098">
    <property type="entry name" value="zf-CCHC"/>
    <property type="match status" value="2"/>
</dbReference>
<dbReference type="AlphaFoldDB" id="A0A8T0ML64"/>
<evidence type="ECO:0000256" key="1">
    <source>
        <dbReference type="PROSITE-ProRule" id="PRU00047"/>
    </source>
</evidence>
<evidence type="ECO:0000256" key="3">
    <source>
        <dbReference type="SAM" id="MobiDB-lite"/>
    </source>
</evidence>
<dbReference type="EMBL" id="CM029054">
    <property type="protein sequence ID" value="KAG2537715.1"/>
    <property type="molecule type" value="Genomic_DNA"/>
</dbReference>
<feature type="domain" description="CCHC-type" evidence="4">
    <location>
        <begin position="360"/>
        <end position="375"/>
    </location>
</feature>
<dbReference type="Proteomes" id="UP000823388">
    <property type="component" value="Chromosome 9N"/>
</dbReference>
<dbReference type="InterPro" id="IPR001878">
    <property type="entry name" value="Znf_CCHC"/>
</dbReference>
<feature type="coiled-coil region" evidence="2">
    <location>
        <begin position="247"/>
        <end position="274"/>
    </location>
</feature>
<dbReference type="PROSITE" id="PS50158">
    <property type="entry name" value="ZF_CCHC"/>
    <property type="match status" value="3"/>
</dbReference>
<feature type="coiled-coil region" evidence="2">
    <location>
        <begin position="123"/>
        <end position="175"/>
    </location>
</feature>
<name>A0A8T0ML64_PANVG</name>
<feature type="domain" description="CCHC-type" evidence="4">
    <location>
        <begin position="323"/>
        <end position="337"/>
    </location>
</feature>
<dbReference type="SUPFAM" id="SSF57756">
    <property type="entry name" value="Retrovirus zinc finger-like domains"/>
    <property type="match status" value="2"/>
</dbReference>
<feature type="region of interest" description="Disordered" evidence="3">
    <location>
        <begin position="1"/>
        <end position="90"/>
    </location>
</feature>
<keyword evidence="6" id="KW-1185">Reference proteome</keyword>
<feature type="domain" description="CCHC-type" evidence="4">
    <location>
        <begin position="438"/>
        <end position="453"/>
    </location>
</feature>
<dbReference type="GO" id="GO:0003676">
    <property type="term" value="F:nucleic acid binding"/>
    <property type="evidence" value="ECO:0007669"/>
    <property type="project" value="InterPro"/>
</dbReference>
<evidence type="ECO:0000313" key="5">
    <source>
        <dbReference type="EMBL" id="KAG2537715.1"/>
    </source>
</evidence>